<evidence type="ECO:0000259" key="1">
    <source>
        <dbReference type="Pfam" id="PF17680"/>
    </source>
</evidence>
<dbReference type="Proteomes" id="UP000215188">
    <property type="component" value="Unassembled WGS sequence"/>
</dbReference>
<sequence>MMSTTRRFFLTGLAAGAGSILLSGCQTPRFGVEDVSCDTKLITKLSALDLSSLFSGIAEEICTYYGGSCTKGSLAAPKGVAPIMVTDFVELESLQSDKSGLLMGELMRAYLMKNCCRTVIQAEVGKDIRINDKGTVSLTRQPNQLMKSELDVREIVIGTYHNFTDKLVINVKIIDIQTQAIKQSVVKELKFSCSNRTLKTQGVLFK</sequence>
<dbReference type="EMBL" id="NJGG01000001">
    <property type="protein sequence ID" value="OXL15527.1"/>
    <property type="molecule type" value="Genomic_DNA"/>
</dbReference>
<evidence type="ECO:0000313" key="3">
    <source>
        <dbReference type="Proteomes" id="UP000215188"/>
    </source>
</evidence>
<proteinExistence type="predicted"/>
<organism evidence="2 3">
    <name type="scientific">Polynucleobacter cosmopolitanus</name>
    <dbReference type="NCBI Taxonomy" id="351345"/>
    <lineage>
        <taxon>Bacteria</taxon>
        <taxon>Pseudomonadati</taxon>
        <taxon>Pseudomonadota</taxon>
        <taxon>Betaproteobacteria</taxon>
        <taxon>Burkholderiales</taxon>
        <taxon>Burkholderiaceae</taxon>
        <taxon>Polynucleobacter</taxon>
    </lineage>
</organism>
<gene>
    <name evidence="2" type="ORF">AOC33_00035</name>
</gene>
<dbReference type="InterPro" id="IPR006311">
    <property type="entry name" value="TAT_signal"/>
</dbReference>
<dbReference type="PROSITE" id="PS51257">
    <property type="entry name" value="PROKAR_LIPOPROTEIN"/>
    <property type="match status" value="1"/>
</dbReference>
<dbReference type="OrthoDB" id="9128950at2"/>
<name>A0A229FU32_9BURK</name>
<reference evidence="2 3" key="1">
    <citation type="submission" date="2017-06" db="EMBL/GenBank/DDBJ databases">
        <title>Reclassification of a Polynucleobacter cosmopolitanus strain isolated from tropical Lake Victoria as Polynucleobacter victoriensis comb. nov.</title>
        <authorList>
            <person name="Hahn M.W."/>
        </authorList>
    </citation>
    <scope>NUCLEOTIDE SEQUENCE [LARGE SCALE GENOMIC DNA]</scope>
    <source>
        <strain evidence="2 3">MWH-MoIso2</strain>
    </source>
</reference>
<accession>A0A229FU32</accession>
<dbReference type="Pfam" id="PF17680">
    <property type="entry name" value="FlgO"/>
    <property type="match status" value="1"/>
</dbReference>
<keyword evidence="3" id="KW-1185">Reference proteome</keyword>
<dbReference type="AlphaFoldDB" id="A0A229FU32"/>
<evidence type="ECO:0000313" key="2">
    <source>
        <dbReference type="EMBL" id="OXL15527.1"/>
    </source>
</evidence>
<dbReference type="InterPro" id="IPR041215">
    <property type="entry name" value="FlgO_dom"/>
</dbReference>
<comment type="caution">
    <text evidence="2">The sequence shown here is derived from an EMBL/GenBank/DDBJ whole genome shotgun (WGS) entry which is preliminary data.</text>
</comment>
<protein>
    <recommendedName>
        <fullName evidence="1">FlgO domain-containing protein</fullName>
    </recommendedName>
</protein>
<dbReference type="PROSITE" id="PS51318">
    <property type="entry name" value="TAT"/>
    <property type="match status" value="1"/>
</dbReference>
<feature type="domain" description="FlgO" evidence="1">
    <location>
        <begin position="79"/>
        <end position="182"/>
    </location>
</feature>